<proteinExistence type="predicted"/>
<evidence type="ECO:0000313" key="1">
    <source>
        <dbReference type="EMBL" id="TQM90909.1"/>
    </source>
</evidence>
<gene>
    <name evidence="1" type="ORF">FHX68_2759</name>
</gene>
<reference evidence="1 2" key="1">
    <citation type="submission" date="2019-06" db="EMBL/GenBank/DDBJ databases">
        <title>Sequencing the genomes of 1000 actinobacteria strains.</title>
        <authorList>
            <person name="Klenk H.-P."/>
        </authorList>
    </citation>
    <scope>NUCLEOTIDE SEQUENCE [LARGE SCALE GENOMIC DNA]</scope>
    <source>
        <strain evidence="1 2">DSM 20427</strain>
    </source>
</reference>
<name>A0A4Y3UMN6_9MICO</name>
<protein>
    <submittedName>
        <fullName evidence="1">Uncharacterized protein</fullName>
    </submittedName>
</protein>
<organism evidence="1 2">
    <name type="scientific">Microbacterium lacticum</name>
    <dbReference type="NCBI Taxonomy" id="33885"/>
    <lineage>
        <taxon>Bacteria</taxon>
        <taxon>Bacillati</taxon>
        <taxon>Actinomycetota</taxon>
        <taxon>Actinomycetes</taxon>
        <taxon>Micrococcales</taxon>
        <taxon>Microbacteriaceae</taxon>
        <taxon>Microbacterium</taxon>
    </lineage>
</organism>
<comment type="caution">
    <text evidence="1">The sequence shown here is derived from an EMBL/GenBank/DDBJ whole genome shotgun (WGS) entry which is preliminary data.</text>
</comment>
<keyword evidence="2" id="KW-1185">Reference proteome</keyword>
<accession>A0A4Y3UMN6</accession>
<evidence type="ECO:0000313" key="2">
    <source>
        <dbReference type="Proteomes" id="UP000319804"/>
    </source>
</evidence>
<dbReference type="EMBL" id="VFPS01000006">
    <property type="protein sequence ID" value="TQM90909.1"/>
    <property type="molecule type" value="Genomic_DNA"/>
</dbReference>
<sequence>MRLQAGADPAIWVSVTGSFGLRGRRHRKRAIGMLLTQASAAMGAAARPGGGFAAWAMSQAAPALLRKADGRVLVWVWKGDPERVVALAQVQQATPQLRTARAMMPMEYDDTEDFRSAYLGAGEKLAVPFPQRTRADAPPPPPTVTYTWDTGTAFVTLTAIGGDRESFGTADAALDDLARSLRLVDDVPLAGGGDVLRLDPA</sequence>
<dbReference type="AlphaFoldDB" id="A0A4Y3UMN6"/>
<dbReference type="Proteomes" id="UP000319804">
    <property type="component" value="Unassembled WGS sequence"/>
</dbReference>